<dbReference type="GO" id="GO:0005096">
    <property type="term" value="F:GTPase activator activity"/>
    <property type="evidence" value="ECO:0007669"/>
    <property type="project" value="UniProtKB-KW"/>
</dbReference>
<dbReference type="InterPro" id="IPR032675">
    <property type="entry name" value="LRR_dom_sf"/>
</dbReference>
<dbReference type="PANTHER" id="PTHR24113:SF12">
    <property type="entry name" value="RAN GTPASE-ACTIVATING PROTEIN 1"/>
    <property type="match status" value="1"/>
</dbReference>
<evidence type="ECO:0000313" key="4">
    <source>
        <dbReference type="EMBL" id="KNC54176.1"/>
    </source>
</evidence>
<keyword evidence="5" id="KW-1185">Reference proteome</keyword>
<sequence length="329" mass="34838">MSGKRRRTRRKGEEESPEYALLKSLRSSFLAHAERCGAPRAAIGILASWLLEQMEEETVFDAVVVADQKLGGPATEALLAALVETYDFVAHLVLWRTESGSQGASAVARLLHTSSSLVSLEMVDIGMGARPGADLGRALQLNASLKSLTLDHNPAFGAQGVAGLATGLRWNESLTKLSMRFCGLDAAAGAVLGSKILPYAGALAELDVYGNALGAPGIHALVKGLPHAQCLATLNVGDNGAHHPPRKVYRRLATVLPVAPALTALNIDGNLVSEEGAQLLLAALEDAPRIVSFDLTDRIDHDTTLAFKALEKVHAKAAGKKKRRRKKAA</sequence>
<evidence type="ECO:0000256" key="3">
    <source>
        <dbReference type="ARBA" id="ARBA00022737"/>
    </source>
</evidence>
<dbReference type="SMART" id="SM00368">
    <property type="entry name" value="LRR_RI"/>
    <property type="match status" value="3"/>
</dbReference>
<evidence type="ECO:0000256" key="1">
    <source>
        <dbReference type="ARBA" id="ARBA00022468"/>
    </source>
</evidence>
<dbReference type="AlphaFoldDB" id="A0A0L0DQ76"/>
<dbReference type="InterPro" id="IPR027038">
    <property type="entry name" value="RanGap"/>
</dbReference>
<dbReference type="SUPFAM" id="SSF52047">
    <property type="entry name" value="RNI-like"/>
    <property type="match status" value="1"/>
</dbReference>
<dbReference type="GO" id="GO:0048471">
    <property type="term" value="C:perinuclear region of cytoplasm"/>
    <property type="evidence" value="ECO:0007669"/>
    <property type="project" value="TreeGrafter"/>
</dbReference>
<evidence type="ECO:0000313" key="5">
    <source>
        <dbReference type="Proteomes" id="UP000054408"/>
    </source>
</evidence>
<keyword evidence="1" id="KW-0343">GTPase activation</keyword>
<proteinExistence type="predicted"/>
<dbReference type="Proteomes" id="UP000054408">
    <property type="component" value="Unassembled WGS sequence"/>
</dbReference>
<keyword evidence="2" id="KW-0433">Leucine-rich repeat</keyword>
<name>A0A0L0DQ76_THETB</name>
<dbReference type="GO" id="GO:0006913">
    <property type="term" value="P:nucleocytoplasmic transport"/>
    <property type="evidence" value="ECO:0007669"/>
    <property type="project" value="TreeGrafter"/>
</dbReference>
<dbReference type="EMBL" id="GL349486">
    <property type="protein sequence ID" value="KNC54176.1"/>
    <property type="molecule type" value="Genomic_DNA"/>
</dbReference>
<dbReference type="OrthoDB" id="341587at2759"/>
<dbReference type="GO" id="GO:0005829">
    <property type="term" value="C:cytosol"/>
    <property type="evidence" value="ECO:0007669"/>
    <property type="project" value="TreeGrafter"/>
</dbReference>
<evidence type="ECO:0008006" key="6">
    <source>
        <dbReference type="Google" id="ProtNLM"/>
    </source>
</evidence>
<dbReference type="GeneID" id="25568303"/>
<dbReference type="STRING" id="461836.A0A0L0DQ76"/>
<dbReference type="PANTHER" id="PTHR24113">
    <property type="entry name" value="RAN GTPASE-ACTIVATING PROTEIN 1"/>
    <property type="match status" value="1"/>
</dbReference>
<organism evidence="4 5">
    <name type="scientific">Thecamonas trahens ATCC 50062</name>
    <dbReference type="NCBI Taxonomy" id="461836"/>
    <lineage>
        <taxon>Eukaryota</taxon>
        <taxon>Apusozoa</taxon>
        <taxon>Apusomonadida</taxon>
        <taxon>Apusomonadidae</taxon>
        <taxon>Thecamonas</taxon>
    </lineage>
</organism>
<dbReference type="GO" id="GO:0031267">
    <property type="term" value="F:small GTPase binding"/>
    <property type="evidence" value="ECO:0007669"/>
    <property type="project" value="TreeGrafter"/>
</dbReference>
<dbReference type="OMA" id="QLRYIRI"/>
<dbReference type="GO" id="GO:0005634">
    <property type="term" value="C:nucleus"/>
    <property type="evidence" value="ECO:0007669"/>
    <property type="project" value="TreeGrafter"/>
</dbReference>
<evidence type="ECO:0000256" key="2">
    <source>
        <dbReference type="ARBA" id="ARBA00022614"/>
    </source>
</evidence>
<gene>
    <name evidence="4" type="ORF">AMSG_09962</name>
</gene>
<keyword evidence="3" id="KW-0677">Repeat</keyword>
<protein>
    <recommendedName>
        <fullName evidence="6">NOD3 protein</fullName>
    </recommendedName>
</protein>
<dbReference type="eggNOG" id="KOG4308">
    <property type="taxonomic scope" value="Eukaryota"/>
</dbReference>
<reference evidence="4 5" key="1">
    <citation type="submission" date="2010-05" db="EMBL/GenBank/DDBJ databases">
        <title>The Genome Sequence of Thecamonas trahens ATCC 50062.</title>
        <authorList>
            <consortium name="The Broad Institute Genome Sequencing Platform"/>
            <person name="Russ C."/>
            <person name="Cuomo C."/>
            <person name="Shea T."/>
            <person name="Young S.K."/>
            <person name="Zeng Q."/>
            <person name="Koehrsen M."/>
            <person name="Haas B."/>
            <person name="Borodovsky M."/>
            <person name="Guigo R."/>
            <person name="Alvarado L."/>
            <person name="Berlin A."/>
            <person name="Bochicchio J."/>
            <person name="Borenstein D."/>
            <person name="Chapman S."/>
            <person name="Chen Z."/>
            <person name="Freedman E."/>
            <person name="Gellesch M."/>
            <person name="Goldberg J."/>
            <person name="Griggs A."/>
            <person name="Gujja S."/>
            <person name="Heilman E."/>
            <person name="Heiman D."/>
            <person name="Hepburn T."/>
            <person name="Howarth C."/>
            <person name="Jen D."/>
            <person name="Larson L."/>
            <person name="Mehta T."/>
            <person name="Park D."/>
            <person name="Pearson M."/>
            <person name="Roberts A."/>
            <person name="Saif S."/>
            <person name="Shenoy N."/>
            <person name="Sisk P."/>
            <person name="Stolte C."/>
            <person name="Sykes S."/>
            <person name="Thomson T."/>
            <person name="Walk T."/>
            <person name="White J."/>
            <person name="Yandava C."/>
            <person name="Burger G."/>
            <person name="Gray M.W."/>
            <person name="Holland P.W.H."/>
            <person name="King N."/>
            <person name="Lang F.B.F."/>
            <person name="Roger A.J."/>
            <person name="Ruiz-Trillo I."/>
            <person name="Lander E."/>
            <person name="Nusbaum C."/>
        </authorList>
    </citation>
    <scope>NUCLEOTIDE SEQUENCE [LARGE SCALE GENOMIC DNA]</scope>
    <source>
        <strain evidence="4 5">ATCC 50062</strain>
    </source>
</reference>
<dbReference type="Gene3D" id="3.80.10.10">
    <property type="entry name" value="Ribonuclease Inhibitor"/>
    <property type="match status" value="3"/>
</dbReference>
<accession>A0A0L0DQ76</accession>
<dbReference type="RefSeq" id="XP_013753992.1">
    <property type="nucleotide sequence ID" value="XM_013898538.1"/>
</dbReference>